<dbReference type="Gene3D" id="1.10.10.10">
    <property type="entry name" value="Winged helix-like DNA-binding domain superfamily/Winged helix DNA-binding domain"/>
    <property type="match status" value="1"/>
</dbReference>
<evidence type="ECO:0000313" key="8">
    <source>
        <dbReference type="EMBL" id="KAK9418832.1"/>
    </source>
</evidence>
<reference evidence="8 9" key="1">
    <citation type="journal article" date="2024" name="J. Plant Pathol.">
        <title>Sequence and assembly of the genome of Seiridium unicorne, isolate CBS 538.82, causal agent of cypress canker disease.</title>
        <authorList>
            <person name="Scali E."/>
            <person name="Rocca G.D."/>
            <person name="Danti R."/>
            <person name="Garbelotto M."/>
            <person name="Barberini S."/>
            <person name="Baroncelli R."/>
            <person name="Emiliani G."/>
        </authorList>
    </citation>
    <scope>NUCLEOTIDE SEQUENCE [LARGE SCALE GENOMIC DNA]</scope>
    <source>
        <strain evidence="8 9">BM-138-508</strain>
    </source>
</reference>
<dbReference type="EMBL" id="JARVKF010000342">
    <property type="protein sequence ID" value="KAK9418832.1"/>
    <property type="molecule type" value="Genomic_DNA"/>
</dbReference>
<gene>
    <name evidence="8" type="ORF">SUNI508_07604</name>
</gene>
<dbReference type="Pfam" id="PF05158">
    <property type="entry name" value="RNA_pol_Rpc34"/>
    <property type="match status" value="1"/>
</dbReference>
<evidence type="ECO:0000256" key="3">
    <source>
        <dbReference type="ARBA" id="ARBA00022478"/>
    </source>
</evidence>
<accession>A0ABR2UW41</accession>
<keyword evidence="4 6" id="KW-0804">Transcription</keyword>
<dbReference type="InterPro" id="IPR036390">
    <property type="entry name" value="WH_DNA-bd_sf"/>
</dbReference>
<feature type="region of interest" description="Disordered" evidence="7">
    <location>
        <begin position="224"/>
        <end position="264"/>
    </location>
</feature>
<dbReference type="PANTHER" id="PTHR12780">
    <property type="entry name" value="RNA POLYMERASE III DNA DIRECTED , 39KD SUBUNIT-RELATED"/>
    <property type="match status" value="1"/>
</dbReference>
<dbReference type="InterPro" id="IPR016049">
    <property type="entry name" value="RNA_pol_Rpc34-like"/>
</dbReference>
<organism evidence="8 9">
    <name type="scientific">Seiridium unicorne</name>
    <dbReference type="NCBI Taxonomy" id="138068"/>
    <lineage>
        <taxon>Eukaryota</taxon>
        <taxon>Fungi</taxon>
        <taxon>Dikarya</taxon>
        <taxon>Ascomycota</taxon>
        <taxon>Pezizomycotina</taxon>
        <taxon>Sordariomycetes</taxon>
        <taxon>Xylariomycetidae</taxon>
        <taxon>Amphisphaeriales</taxon>
        <taxon>Sporocadaceae</taxon>
        <taxon>Seiridium</taxon>
    </lineage>
</organism>
<evidence type="ECO:0000256" key="2">
    <source>
        <dbReference type="ARBA" id="ARBA00011038"/>
    </source>
</evidence>
<name>A0ABR2UW41_9PEZI</name>
<protein>
    <recommendedName>
        <fullName evidence="6">DNA-directed RNA polymerase III subunit RPC6</fullName>
        <shortName evidence="6">RNA polymerase III subunit C6</shortName>
    </recommendedName>
</protein>
<proteinExistence type="inferred from homology"/>
<dbReference type="SUPFAM" id="SSF46785">
    <property type="entry name" value="Winged helix' DNA-binding domain"/>
    <property type="match status" value="1"/>
</dbReference>
<dbReference type="Proteomes" id="UP001408356">
    <property type="component" value="Unassembled WGS sequence"/>
</dbReference>
<evidence type="ECO:0000256" key="1">
    <source>
        <dbReference type="ARBA" id="ARBA00004123"/>
    </source>
</evidence>
<dbReference type="PIRSF" id="PIRSF028763">
    <property type="entry name" value="RNA_pol_Rpc34"/>
    <property type="match status" value="1"/>
</dbReference>
<keyword evidence="9" id="KW-1185">Reference proteome</keyword>
<dbReference type="GO" id="GO:0000428">
    <property type="term" value="C:DNA-directed RNA polymerase complex"/>
    <property type="evidence" value="ECO:0007669"/>
    <property type="project" value="UniProtKB-KW"/>
</dbReference>
<evidence type="ECO:0000256" key="6">
    <source>
        <dbReference type="PIRNR" id="PIRNR028763"/>
    </source>
</evidence>
<keyword evidence="3 6" id="KW-0240">DNA-directed RNA polymerase</keyword>
<comment type="similarity">
    <text evidence="2 6">Belongs to the eukaryotic RPC34/RPC39 RNA polymerase subunit family.</text>
</comment>
<evidence type="ECO:0000256" key="7">
    <source>
        <dbReference type="SAM" id="MobiDB-lite"/>
    </source>
</evidence>
<comment type="caution">
    <text evidence="8">The sequence shown here is derived from an EMBL/GenBank/DDBJ whole genome shotgun (WGS) entry which is preliminary data.</text>
</comment>
<dbReference type="InterPro" id="IPR036388">
    <property type="entry name" value="WH-like_DNA-bd_sf"/>
</dbReference>
<sequence>MDPDKLSILKNQLYDAAVEKLDGDDEKAWERVFSQEDLQNLDVIPPKDLKTLVKVINELTNEFLFITVSTTFGAAWRLRPESEALKYHGLTEDQSLIYSLIDNAGAEGIWQQDMRKKTNMRDQTLKKVLKELENQKKLIASFTSVQQASHRCYIKASIKPSEKATGGPWFADGDLDESFIEMLLAVTHNLIKQAGTYLSLRGEAIRSASSSPVLPKKVINGSQSEAAMAARGKKRSADDITVDDDPFAESPTKPRKKSSQPVRIPMPAGYKHYLTLSEITQQLAKSGVTKGMPLKESDIQQLVDVLMYENRIEEIKVGKRLGYRTIRTTKLNTATNLTTLEEDCLEPPSNGLTTAPCGRCPVFDLCEEGGPVWAGGCEYFDQWLV</sequence>
<comment type="function">
    <text evidence="6">DNA-dependent RNA polymerase catalyzes the transcription of DNA into RNA using the four ribonucleoside triphosphates as substrates. Specific peripheric component of RNA polymerase III which synthesizes small RNAs, such as 5S rRNA and tRNAs.</text>
</comment>
<evidence type="ECO:0000256" key="4">
    <source>
        <dbReference type="ARBA" id="ARBA00023163"/>
    </source>
</evidence>
<dbReference type="InterPro" id="IPR007832">
    <property type="entry name" value="RNA_pol_Rpc34"/>
</dbReference>
<comment type="subcellular location">
    <subcellularLocation>
        <location evidence="1 6">Nucleus</location>
    </subcellularLocation>
</comment>
<evidence type="ECO:0000256" key="5">
    <source>
        <dbReference type="ARBA" id="ARBA00023242"/>
    </source>
</evidence>
<keyword evidence="5 6" id="KW-0539">Nucleus</keyword>
<evidence type="ECO:0000313" key="9">
    <source>
        <dbReference type="Proteomes" id="UP001408356"/>
    </source>
</evidence>